<reference evidence="3" key="1">
    <citation type="submission" date="2016-10" db="EMBL/GenBank/DDBJ databases">
        <authorList>
            <person name="Varghese N."/>
            <person name="Submissions S."/>
        </authorList>
    </citation>
    <scope>NUCLEOTIDE SEQUENCE [LARGE SCALE GENOMIC DNA]</scope>
    <source>
        <strain evidence="3">ATCC 25963</strain>
    </source>
</reference>
<dbReference type="RefSeq" id="WP_096332058.1">
    <property type="nucleotide sequence ID" value="NZ_FOMX01000014.1"/>
</dbReference>
<organism evidence="2 3">
    <name type="scientific">Nannocystis exedens</name>
    <dbReference type="NCBI Taxonomy" id="54"/>
    <lineage>
        <taxon>Bacteria</taxon>
        <taxon>Pseudomonadati</taxon>
        <taxon>Myxococcota</taxon>
        <taxon>Polyangia</taxon>
        <taxon>Nannocystales</taxon>
        <taxon>Nannocystaceae</taxon>
        <taxon>Nannocystis</taxon>
    </lineage>
</organism>
<keyword evidence="3" id="KW-1185">Reference proteome</keyword>
<dbReference type="PROSITE" id="PS51257">
    <property type="entry name" value="PROKAR_LIPOPROTEIN"/>
    <property type="match status" value="1"/>
</dbReference>
<dbReference type="STRING" id="54.SAMN02745121_04404"/>
<evidence type="ECO:0000256" key="1">
    <source>
        <dbReference type="SAM" id="SignalP"/>
    </source>
</evidence>
<proteinExistence type="predicted"/>
<feature type="chain" id="PRO_5011549351" evidence="1">
    <location>
        <begin position="20"/>
        <end position="155"/>
    </location>
</feature>
<dbReference type="Proteomes" id="UP000199400">
    <property type="component" value="Unassembled WGS sequence"/>
</dbReference>
<keyword evidence="1" id="KW-0732">Signal</keyword>
<dbReference type="AlphaFoldDB" id="A0A1I2AVW5"/>
<evidence type="ECO:0000313" key="2">
    <source>
        <dbReference type="EMBL" id="SFE47976.1"/>
    </source>
</evidence>
<name>A0A1I2AVW5_9BACT</name>
<accession>A0A1I2AVW5</accession>
<dbReference type="EMBL" id="FOMX01000014">
    <property type="protein sequence ID" value="SFE47976.1"/>
    <property type="molecule type" value="Genomic_DNA"/>
</dbReference>
<gene>
    <name evidence="2" type="ORF">SAMN02745121_04404</name>
</gene>
<evidence type="ECO:0000313" key="3">
    <source>
        <dbReference type="Proteomes" id="UP000199400"/>
    </source>
</evidence>
<sequence>MLVRRVALLVLLVLGCAHSPPPPPGPRVLAGSAQIQRAGATVELTLRYEVREGSALEISAELRGGGSGSVGAVAVELRPDGFELASPASWTAEVAAGETASNTWKLRPAAEGIARVEVRHGLAGSDLDGITTAAFRVGADAIRLCATADCAGEAP</sequence>
<protein>
    <submittedName>
        <fullName evidence="2">Uncharacterized protein</fullName>
    </submittedName>
</protein>
<feature type="signal peptide" evidence="1">
    <location>
        <begin position="1"/>
        <end position="19"/>
    </location>
</feature>